<dbReference type="Proteomes" id="UP000294933">
    <property type="component" value="Unassembled WGS sequence"/>
</dbReference>
<evidence type="ECO:0000313" key="1">
    <source>
        <dbReference type="EMBL" id="TDL17415.1"/>
    </source>
</evidence>
<sequence length="169" mass="19650">MQQLHGPDNNIPIRTPRKNTFTLSLEHRSSPFHTLLREQYDYGTSPTKKTCRLSLASSSLRQQWQRVQSAQTRLDRQRDIVRSRHHPYQNSISRHPPSFSSRLSRSSAIFHMGRTKLESLLLSRVGEVFISYLPTYDQIAPTSSTSSSFYTYLQISLNTSRHRSTERIK</sequence>
<dbReference type="EMBL" id="ML170222">
    <property type="protein sequence ID" value="TDL17415.1"/>
    <property type="molecule type" value="Genomic_DNA"/>
</dbReference>
<proteinExistence type="predicted"/>
<keyword evidence="2" id="KW-1185">Reference proteome</keyword>
<protein>
    <submittedName>
        <fullName evidence="1">Uncharacterized protein</fullName>
    </submittedName>
</protein>
<dbReference type="AlphaFoldDB" id="A0A4Y7PQH5"/>
<dbReference type="VEuPathDB" id="FungiDB:BD410DRAFT_794377"/>
<gene>
    <name evidence="1" type="ORF">BD410DRAFT_794377</name>
</gene>
<organism evidence="1 2">
    <name type="scientific">Rickenella mellea</name>
    <dbReference type="NCBI Taxonomy" id="50990"/>
    <lineage>
        <taxon>Eukaryota</taxon>
        <taxon>Fungi</taxon>
        <taxon>Dikarya</taxon>
        <taxon>Basidiomycota</taxon>
        <taxon>Agaricomycotina</taxon>
        <taxon>Agaricomycetes</taxon>
        <taxon>Hymenochaetales</taxon>
        <taxon>Rickenellaceae</taxon>
        <taxon>Rickenella</taxon>
    </lineage>
</organism>
<reference evidence="1 2" key="1">
    <citation type="submission" date="2018-06" db="EMBL/GenBank/DDBJ databases">
        <title>A transcriptomic atlas of mushroom development highlights an independent origin of complex multicellularity.</title>
        <authorList>
            <consortium name="DOE Joint Genome Institute"/>
            <person name="Krizsan K."/>
            <person name="Almasi E."/>
            <person name="Merenyi Z."/>
            <person name="Sahu N."/>
            <person name="Viragh M."/>
            <person name="Koszo T."/>
            <person name="Mondo S."/>
            <person name="Kiss B."/>
            <person name="Balint B."/>
            <person name="Kues U."/>
            <person name="Barry K."/>
            <person name="Hegedus J.C."/>
            <person name="Henrissat B."/>
            <person name="Johnson J."/>
            <person name="Lipzen A."/>
            <person name="Ohm R."/>
            <person name="Nagy I."/>
            <person name="Pangilinan J."/>
            <person name="Yan J."/>
            <person name="Xiong Y."/>
            <person name="Grigoriev I.V."/>
            <person name="Hibbett D.S."/>
            <person name="Nagy L.G."/>
        </authorList>
    </citation>
    <scope>NUCLEOTIDE SEQUENCE [LARGE SCALE GENOMIC DNA]</scope>
    <source>
        <strain evidence="1 2">SZMC22713</strain>
    </source>
</reference>
<name>A0A4Y7PQH5_9AGAM</name>
<evidence type="ECO:0000313" key="2">
    <source>
        <dbReference type="Proteomes" id="UP000294933"/>
    </source>
</evidence>
<accession>A0A4Y7PQH5</accession>